<organism evidence="3 4">
    <name type="scientific">Durusdinium trenchii</name>
    <dbReference type="NCBI Taxonomy" id="1381693"/>
    <lineage>
        <taxon>Eukaryota</taxon>
        <taxon>Sar</taxon>
        <taxon>Alveolata</taxon>
        <taxon>Dinophyceae</taxon>
        <taxon>Suessiales</taxon>
        <taxon>Symbiodiniaceae</taxon>
        <taxon>Durusdinium</taxon>
    </lineage>
</organism>
<feature type="transmembrane region" description="Helical" evidence="2">
    <location>
        <begin position="88"/>
        <end position="108"/>
    </location>
</feature>
<feature type="transmembrane region" description="Helical" evidence="2">
    <location>
        <begin position="302"/>
        <end position="320"/>
    </location>
</feature>
<feature type="transmembrane region" description="Helical" evidence="2">
    <location>
        <begin position="169"/>
        <end position="190"/>
    </location>
</feature>
<keyword evidence="2" id="KW-1133">Transmembrane helix</keyword>
<protein>
    <submittedName>
        <fullName evidence="3">Uncharacterized protein</fullName>
    </submittedName>
</protein>
<evidence type="ECO:0000256" key="2">
    <source>
        <dbReference type="SAM" id="Phobius"/>
    </source>
</evidence>
<feature type="transmembrane region" description="Helical" evidence="2">
    <location>
        <begin position="615"/>
        <end position="632"/>
    </location>
</feature>
<dbReference type="Proteomes" id="UP001642484">
    <property type="component" value="Unassembled WGS sequence"/>
</dbReference>
<evidence type="ECO:0000256" key="1">
    <source>
        <dbReference type="SAM" id="MobiDB-lite"/>
    </source>
</evidence>
<feature type="compositionally biased region" description="Acidic residues" evidence="1">
    <location>
        <begin position="120"/>
        <end position="136"/>
    </location>
</feature>
<feature type="transmembrane region" description="Helical" evidence="2">
    <location>
        <begin position="332"/>
        <end position="354"/>
    </location>
</feature>
<keyword evidence="4" id="KW-1185">Reference proteome</keyword>
<keyword evidence="2" id="KW-0472">Membrane</keyword>
<feature type="transmembrane region" description="Helical" evidence="2">
    <location>
        <begin position="555"/>
        <end position="573"/>
    </location>
</feature>
<evidence type="ECO:0000313" key="3">
    <source>
        <dbReference type="EMBL" id="CAK9027075.1"/>
    </source>
</evidence>
<name>A0ABP0KJQ9_9DINO</name>
<reference evidence="3 4" key="1">
    <citation type="submission" date="2024-02" db="EMBL/GenBank/DDBJ databases">
        <authorList>
            <person name="Chen Y."/>
            <person name="Shah S."/>
            <person name="Dougan E. K."/>
            <person name="Thang M."/>
            <person name="Chan C."/>
        </authorList>
    </citation>
    <scope>NUCLEOTIDE SEQUENCE [LARGE SCALE GENOMIC DNA]</scope>
</reference>
<feature type="region of interest" description="Disordered" evidence="1">
    <location>
        <begin position="119"/>
        <end position="141"/>
    </location>
</feature>
<gene>
    <name evidence="3" type="ORF">CCMP2556_LOCUS16621</name>
</gene>
<dbReference type="EMBL" id="CAXAMN010008891">
    <property type="protein sequence ID" value="CAK9027075.1"/>
    <property type="molecule type" value="Genomic_DNA"/>
</dbReference>
<comment type="caution">
    <text evidence="3">The sequence shown here is derived from an EMBL/GenBank/DDBJ whole genome shotgun (WGS) entry which is preliminary data.</text>
</comment>
<feature type="transmembrane region" description="Helical" evidence="2">
    <location>
        <begin position="495"/>
        <end position="513"/>
    </location>
</feature>
<feature type="transmembrane region" description="Helical" evidence="2">
    <location>
        <begin position="585"/>
        <end position="609"/>
    </location>
</feature>
<sequence length="653" mass="71870">MNPIALDETPVSCEFYQKSHRPAFIYYQLAPNGSKIEVQAQADANGLCYFPEARSTDVRAERSCELSNFSCCSLSESMHTAAEFGTMINVQSCLVCLVLPMVCLVCIARLRRRQEAQQALEDEETDEDQEEEESEEMNQAMRGLECETSAGEAETGEEAEPCWRNGLRVLLRVLLVIGFAAELMMLTFTARITQKLLDVPMRNSMMAGEAFLMPVREIFQFLEDVVTVKIMAAVRAGSLAAVRPILSLGVLGGALCGVVAALCITAILSWPAALRWLLAPYAMHEDSLACPLVPKACRAAKMYLLLSAWCWPANFVSMGLRGLFLGLNEWSTLGLSILVPNAIQIVLLFMIFIPDPSLDALGLIAIVGAYGSLLILLVILLLRRGFREQYNLTLGSSEVKPDEMTASVSWREASREGFYAMLLDVAAQSSITVGIYTGGAMLGIGAMYQIAALQAAFPQYGLQYIIGVTYALRLQGTRLVAAEEYQAFKGLFRGTVIYGLLLALVAAATLIPYRVPIAFLQARQACEYASSLECTKIFTSVFGGGDATGGTLQGSAMWIFVPILIARCFYQLYKAGLYACLDWSFMARTGVSSFLLVFLPAICAAVFYFQTVLSIFLAMYLPLLVMAITFMCRTRRNIKRMLSDRSGPWRKEL</sequence>
<feature type="transmembrane region" description="Helical" evidence="2">
    <location>
        <begin position="360"/>
        <end position="382"/>
    </location>
</feature>
<accession>A0ABP0KJQ9</accession>
<evidence type="ECO:0000313" key="4">
    <source>
        <dbReference type="Proteomes" id="UP001642484"/>
    </source>
</evidence>
<keyword evidence="2" id="KW-0812">Transmembrane</keyword>
<proteinExistence type="predicted"/>
<feature type="transmembrane region" description="Helical" evidence="2">
    <location>
        <begin position="210"/>
        <end position="234"/>
    </location>
</feature>
<feature type="transmembrane region" description="Helical" evidence="2">
    <location>
        <begin position="246"/>
        <end position="270"/>
    </location>
</feature>